<dbReference type="STRING" id="595434.RISK_005632"/>
<evidence type="ECO:0000256" key="1">
    <source>
        <dbReference type="SAM" id="MobiDB-lite"/>
    </source>
</evidence>
<name>A0A0J1B7Y4_RHOIS</name>
<feature type="region of interest" description="Disordered" evidence="1">
    <location>
        <begin position="169"/>
        <end position="210"/>
    </location>
</feature>
<dbReference type="PATRIC" id="fig|595434.4.peg.5348"/>
<feature type="compositionally biased region" description="Polar residues" evidence="1">
    <location>
        <begin position="44"/>
        <end position="64"/>
    </location>
</feature>
<reference evidence="2" key="1">
    <citation type="submission" date="2015-05" db="EMBL/GenBank/DDBJ databases">
        <title>Permanent draft genome of Rhodopirellula islandicus K833.</title>
        <authorList>
            <person name="Kizina J."/>
            <person name="Richter M."/>
            <person name="Glockner F.O."/>
            <person name="Harder J."/>
        </authorList>
    </citation>
    <scope>NUCLEOTIDE SEQUENCE [LARGE SCALE GENOMIC DNA]</scope>
    <source>
        <strain evidence="2">K833</strain>
    </source>
</reference>
<proteinExistence type="predicted"/>
<protein>
    <submittedName>
        <fullName evidence="2">Uncharacterized protein</fullName>
    </submittedName>
</protein>
<keyword evidence="3" id="KW-1185">Reference proteome</keyword>
<organism evidence="2 3">
    <name type="scientific">Rhodopirellula islandica</name>
    <dbReference type="NCBI Taxonomy" id="595434"/>
    <lineage>
        <taxon>Bacteria</taxon>
        <taxon>Pseudomonadati</taxon>
        <taxon>Planctomycetota</taxon>
        <taxon>Planctomycetia</taxon>
        <taxon>Pirellulales</taxon>
        <taxon>Pirellulaceae</taxon>
        <taxon>Rhodopirellula</taxon>
    </lineage>
</organism>
<accession>A0A0J1B7Y4</accession>
<feature type="compositionally biased region" description="Low complexity" evidence="1">
    <location>
        <begin position="190"/>
        <end position="202"/>
    </location>
</feature>
<gene>
    <name evidence="2" type="ORF">RISK_005632</name>
</gene>
<dbReference type="EMBL" id="LECT01000044">
    <property type="protein sequence ID" value="KLU02566.1"/>
    <property type="molecule type" value="Genomic_DNA"/>
</dbReference>
<dbReference type="AlphaFoldDB" id="A0A0J1B7Y4"/>
<evidence type="ECO:0000313" key="2">
    <source>
        <dbReference type="EMBL" id="KLU02566.1"/>
    </source>
</evidence>
<sequence>MSRAASEKSPNPFGCLPSASTIPANDLAVWTPVLDAPPDRTAPTDRQTPENPESTPGPQISPTAESLRCQELAEPGQMLKSLQWELNRIQRTVRQTLQSKLQGLVGQSLSSLNENRELASSIQKMLDTHSLRIRCPQCGHASILRVSPRKGMPGGAFVLDHTIDGKRTFHGGSSSVPPIQLTAKPERKATAAAKTQAQPAAAGTPETKVG</sequence>
<evidence type="ECO:0000313" key="3">
    <source>
        <dbReference type="Proteomes" id="UP000036367"/>
    </source>
</evidence>
<feature type="region of interest" description="Disordered" evidence="1">
    <location>
        <begin position="29"/>
        <end position="64"/>
    </location>
</feature>
<dbReference type="Proteomes" id="UP000036367">
    <property type="component" value="Unassembled WGS sequence"/>
</dbReference>
<comment type="caution">
    <text evidence="2">The sequence shown here is derived from an EMBL/GenBank/DDBJ whole genome shotgun (WGS) entry which is preliminary data.</text>
</comment>